<comment type="caution">
    <text evidence="2">The sequence shown here is derived from an EMBL/GenBank/DDBJ whole genome shotgun (WGS) entry which is preliminary data.</text>
</comment>
<feature type="compositionally biased region" description="Polar residues" evidence="1">
    <location>
        <begin position="533"/>
        <end position="550"/>
    </location>
</feature>
<accession>A0AAE0I364</accession>
<dbReference type="AlphaFoldDB" id="A0AAE0I364"/>
<keyword evidence="3" id="KW-1185">Reference proteome</keyword>
<feature type="compositionally biased region" description="Basic and acidic residues" evidence="1">
    <location>
        <begin position="330"/>
        <end position="353"/>
    </location>
</feature>
<gene>
    <name evidence="2" type="ORF">B0T19DRAFT_435496</name>
</gene>
<evidence type="ECO:0000256" key="1">
    <source>
        <dbReference type="SAM" id="MobiDB-lite"/>
    </source>
</evidence>
<feature type="compositionally biased region" description="Polar residues" evidence="1">
    <location>
        <begin position="222"/>
        <end position="235"/>
    </location>
</feature>
<feature type="compositionally biased region" description="Acidic residues" evidence="1">
    <location>
        <begin position="24"/>
        <end position="38"/>
    </location>
</feature>
<reference evidence="2" key="1">
    <citation type="journal article" date="2023" name="Mol. Phylogenet. Evol.">
        <title>Genome-scale phylogeny and comparative genomics of the fungal order Sordariales.</title>
        <authorList>
            <person name="Hensen N."/>
            <person name="Bonometti L."/>
            <person name="Westerberg I."/>
            <person name="Brannstrom I.O."/>
            <person name="Guillou S."/>
            <person name="Cros-Aarteil S."/>
            <person name="Calhoun S."/>
            <person name="Haridas S."/>
            <person name="Kuo A."/>
            <person name="Mondo S."/>
            <person name="Pangilinan J."/>
            <person name="Riley R."/>
            <person name="LaButti K."/>
            <person name="Andreopoulos B."/>
            <person name="Lipzen A."/>
            <person name="Chen C."/>
            <person name="Yan M."/>
            <person name="Daum C."/>
            <person name="Ng V."/>
            <person name="Clum A."/>
            <person name="Steindorff A."/>
            <person name="Ohm R.A."/>
            <person name="Martin F."/>
            <person name="Silar P."/>
            <person name="Natvig D.O."/>
            <person name="Lalanne C."/>
            <person name="Gautier V."/>
            <person name="Ament-Velasquez S.L."/>
            <person name="Kruys A."/>
            <person name="Hutchinson M.I."/>
            <person name="Powell A.J."/>
            <person name="Barry K."/>
            <person name="Miller A.N."/>
            <person name="Grigoriev I.V."/>
            <person name="Debuchy R."/>
            <person name="Gladieux P."/>
            <person name="Hiltunen Thoren M."/>
            <person name="Johannesson H."/>
        </authorList>
    </citation>
    <scope>NUCLEOTIDE SEQUENCE</scope>
    <source>
        <strain evidence="2">SMH4131-1</strain>
    </source>
</reference>
<dbReference type="Proteomes" id="UP001286456">
    <property type="component" value="Unassembled WGS sequence"/>
</dbReference>
<feature type="compositionally biased region" description="Acidic residues" evidence="1">
    <location>
        <begin position="695"/>
        <end position="710"/>
    </location>
</feature>
<feature type="region of interest" description="Disordered" evidence="1">
    <location>
        <begin position="1"/>
        <end position="364"/>
    </location>
</feature>
<feature type="compositionally biased region" description="Basic and acidic residues" evidence="1">
    <location>
        <begin position="270"/>
        <end position="310"/>
    </location>
</feature>
<protein>
    <submittedName>
        <fullName evidence="2">Uncharacterized protein</fullName>
    </submittedName>
</protein>
<proteinExistence type="predicted"/>
<feature type="compositionally biased region" description="Pro residues" evidence="1">
    <location>
        <begin position="175"/>
        <end position="189"/>
    </location>
</feature>
<feature type="compositionally biased region" description="Basic and acidic residues" evidence="1">
    <location>
        <begin position="250"/>
        <end position="261"/>
    </location>
</feature>
<sequence length="748" mass="83432">MAPAYQVPDNFRNLILDQPVDGPWSEDDENGYYEDPEPGTEHERSSRQRSRPRRASTINSTGTIRTNPSPHRTPRRSNHRDVGDARPTAPPSARRRQLTNGTTSSHDDRWQGSSVQYAGEQMAQFRHPAYYTPGPAPPNLNPMMSPLQGMRDPFSAGPYPGTPYQGGGYPAPTYQTPPNPPESYYPPAPMRRMSTHQPTPRERGVFEPTSSPATSRPGVRFRSSSTSRPSGTQARGQAERRPPSTPPTEPRIEPKFERLEQENQALRASLEQERRRREAQHRRELEARRHAEEEAERNRRLEREHRERNSQPKTRRSGSRGAPTTSRGHAPNDNHNDSREARPRVTIEVKEMEGPPPGPTTNEMRMEDQQRQARNHMATNELRGLLGGYSLPRDLEMQRNLDILAQAQLLAAQQARQTMVPTAAALLDQLRIGSSWNGSQVPGMAMAHQPDLGYVRDSSGHQFAAVSSLLSKLVDRVDSVDQKVDTLRQSQQRLAIEGELLDDDESYRSPVPSRGVRSAYRGSDLGDPESNRSRASTGSVFSDPRSTAESGISRAQSSARGGGGGTATRTGEHRRSAVSRPLHQDPLRVTTRPSEQPQRSERYATPGPPPYPPSTSSSGQPMPAYVEDIHDEDWANEASRRGPRTSARRFPDGRTEIGSQTQRRDYGREGLRRAETANTSSRRREPSVAPPSFLDGDDDDASDDDDDEYPAFDRAEFPRRRTSGVYPRAPPAVVPDAPNPLKTKTSPY</sequence>
<evidence type="ECO:0000313" key="3">
    <source>
        <dbReference type="Proteomes" id="UP001286456"/>
    </source>
</evidence>
<feature type="compositionally biased region" description="Polar residues" evidence="1">
    <location>
        <begin position="57"/>
        <end position="70"/>
    </location>
</feature>
<reference evidence="2" key="2">
    <citation type="submission" date="2023-06" db="EMBL/GenBank/DDBJ databases">
        <authorList>
            <consortium name="Lawrence Berkeley National Laboratory"/>
            <person name="Haridas S."/>
            <person name="Hensen N."/>
            <person name="Bonometti L."/>
            <person name="Westerberg I."/>
            <person name="Brannstrom I.O."/>
            <person name="Guillou S."/>
            <person name="Cros-Aarteil S."/>
            <person name="Calhoun S."/>
            <person name="Kuo A."/>
            <person name="Mondo S."/>
            <person name="Pangilinan J."/>
            <person name="Riley R."/>
            <person name="Labutti K."/>
            <person name="Andreopoulos B."/>
            <person name="Lipzen A."/>
            <person name="Chen C."/>
            <person name="Yanf M."/>
            <person name="Daum C."/>
            <person name="Ng V."/>
            <person name="Clum A."/>
            <person name="Steindorff A."/>
            <person name="Ohm R."/>
            <person name="Martin F."/>
            <person name="Silar P."/>
            <person name="Natvig D."/>
            <person name="Lalanne C."/>
            <person name="Gautier V."/>
            <person name="Ament-Velasquez S.L."/>
            <person name="Kruys A."/>
            <person name="Hutchinson M.I."/>
            <person name="Powell A.J."/>
            <person name="Barry K."/>
            <person name="Miller A.N."/>
            <person name="Grigoriev I.V."/>
            <person name="Debuchy R."/>
            <person name="Gladieux P."/>
            <person name="Thoren M.H."/>
            <person name="Johannesson H."/>
        </authorList>
    </citation>
    <scope>NUCLEOTIDE SEQUENCE</scope>
    <source>
        <strain evidence="2">SMH4131-1</strain>
    </source>
</reference>
<dbReference type="EMBL" id="JAUEPO010000007">
    <property type="protein sequence ID" value="KAK3317738.1"/>
    <property type="molecule type" value="Genomic_DNA"/>
</dbReference>
<feature type="region of interest" description="Disordered" evidence="1">
    <location>
        <begin position="504"/>
        <end position="748"/>
    </location>
</feature>
<name>A0AAE0I364_9PEZI</name>
<evidence type="ECO:0000313" key="2">
    <source>
        <dbReference type="EMBL" id="KAK3317738.1"/>
    </source>
</evidence>
<organism evidence="2 3">
    <name type="scientific">Cercophora scortea</name>
    <dbReference type="NCBI Taxonomy" id="314031"/>
    <lineage>
        <taxon>Eukaryota</taxon>
        <taxon>Fungi</taxon>
        <taxon>Dikarya</taxon>
        <taxon>Ascomycota</taxon>
        <taxon>Pezizomycotina</taxon>
        <taxon>Sordariomycetes</taxon>
        <taxon>Sordariomycetidae</taxon>
        <taxon>Sordariales</taxon>
        <taxon>Lasiosphaeriaceae</taxon>
        <taxon>Cercophora</taxon>
    </lineage>
</organism>
<feature type="compositionally biased region" description="Basic and acidic residues" evidence="1">
    <location>
        <begin position="662"/>
        <end position="675"/>
    </location>
</feature>